<evidence type="ECO:0000256" key="3">
    <source>
        <dbReference type="ARBA" id="ARBA00022679"/>
    </source>
</evidence>
<dbReference type="InterPro" id="IPR000719">
    <property type="entry name" value="Prot_kinase_dom"/>
</dbReference>
<keyword evidence="13" id="KW-1185">Reference proteome</keyword>
<name>J4I2X8_9APHY</name>
<dbReference type="InParanoid" id="J4I2X8"/>
<comment type="catalytic activity">
    <reaction evidence="7">
        <text>L-threonyl-[protein] + ATP = O-phospho-L-threonyl-[protein] + ADP + H(+)</text>
        <dbReference type="Rhea" id="RHEA:46608"/>
        <dbReference type="Rhea" id="RHEA-COMP:11060"/>
        <dbReference type="Rhea" id="RHEA-COMP:11605"/>
        <dbReference type="ChEBI" id="CHEBI:15378"/>
        <dbReference type="ChEBI" id="CHEBI:30013"/>
        <dbReference type="ChEBI" id="CHEBI:30616"/>
        <dbReference type="ChEBI" id="CHEBI:61977"/>
        <dbReference type="ChEBI" id="CHEBI:456216"/>
        <dbReference type="EC" id="2.7.11.1"/>
    </reaction>
</comment>
<dbReference type="InterPro" id="IPR008266">
    <property type="entry name" value="Tyr_kinase_AS"/>
</dbReference>
<dbReference type="GO" id="GO:0050684">
    <property type="term" value="P:regulation of mRNA processing"/>
    <property type="evidence" value="ECO:0007669"/>
    <property type="project" value="TreeGrafter"/>
</dbReference>
<dbReference type="SUPFAM" id="SSF56112">
    <property type="entry name" value="Protein kinase-like (PK-like)"/>
    <property type="match status" value="1"/>
</dbReference>
<protein>
    <recommendedName>
        <fullName evidence="1">non-specific serine/threonine protein kinase</fullName>
        <ecNumber evidence="1">2.7.11.1</ecNumber>
    </recommendedName>
</protein>
<dbReference type="GO" id="GO:0005524">
    <property type="term" value="F:ATP binding"/>
    <property type="evidence" value="ECO:0007669"/>
    <property type="project" value="UniProtKB-UniRule"/>
</dbReference>
<dbReference type="GeneID" id="24101197"/>
<dbReference type="PROSITE" id="PS00107">
    <property type="entry name" value="PROTEIN_KINASE_ATP"/>
    <property type="match status" value="1"/>
</dbReference>
<keyword evidence="6 9" id="KW-0067">ATP-binding</keyword>
<dbReference type="HOGENOM" id="CLU_000288_81_7_1"/>
<feature type="domain" description="Protein kinase" evidence="11">
    <location>
        <begin position="42"/>
        <end position="255"/>
    </location>
</feature>
<keyword evidence="4 9" id="KW-0547">Nucleotide-binding</keyword>
<feature type="region of interest" description="Disordered" evidence="10">
    <location>
        <begin position="220"/>
        <end position="255"/>
    </location>
</feature>
<dbReference type="PROSITE" id="PS50011">
    <property type="entry name" value="PROTEIN_KINASE_DOM"/>
    <property type="match status" value="1"/>
</dbReference>
<dbReference type="Pfam" id="PF00069">
    <property type="entry name" value="Pkinase"/>
    <property type="match status" value="1"/>
</dbReference>
<dbReference type="PANTHER" id="PTHR47634:SF9">
    <property type="entry name" value="PROTEIN KINASE DOMAIN-CONTAINING PROTEIN-RELATED"/>
    <property type="match status" value="1"/>
</dbReference>
<organism evidence="12 13">
    <name type="scientific">Fibroporia radiculosa</name>
    <dbReference type="NCBI Taxonomy" id="599839"/>
    <lineage>
        <taxon>Eukaryota</taxon>
        <taxon>Fungi</taxon>
        <taxon>Dikarya</taxon>
        <taxon>Basidiomycota</taxon>
        <taxon>Agaricomycotina</taxon>
        <taxon>Agaricomycetes</taxon>
        <taxon>Polyporales</taxon>
        <taxon>Fibroporiaceae</taxon>
        <taxon>Fibroporia</taxon>
    </lineage>
</organism>
<evidence type="ECO:0000256" key="1">
    <source>
        <dbReference type="ARBA" id="ARBA00012513"/>
    </source>
</evidence>
<keyword evidence="3" id="KW-0808">Transferase</keyword>
<feature type="binding site" evidence="9">
    <location>
        <position position="78"/>
    </location>
    <ligand>
        <name>ATP</name>
        <dbReference type="ChEBI" id="CHEBI:30616"/>
    </ligand>
</feature>
<dbReference type="EMBL" id="HE797275">
    <property type="protein sequence ID" value="CCM06297.1"/>
    <property type="molecule type" value="Genomic_DNA"/>
</dbReference>
<dbReference type="InterPro" id="IPR017441">
    <property type="entry name" value="Protein_kinase_ATP_BS"/>
</dbReference>
<dbReference type="EC" id="2.7.11.1" evidence="1"/>
<dbReference type="STRING" id="599839.J4I2X8"/>
<comment type="catalytic activity">
    <reaction evidence="8">
        <text>L-seryl-[protein] + ATP = O-phospho-L-seryl-[protein] + ADP + H(+)</text>
        <dbReference type="Rhea" id="RHEA:17989"/>
        <dbReference type="Rhea" id="RHEA-COMP:9863"/>
        <dbReference type="Rhea" id="RHEA-COMP:11604"/>
        <dbReference type="ChEBI" id="CHEBI:15378"/>
        <dbReference type="ChEBI" id="CHEBI:29999"/>
        <dbReference type="ChEBI" id="CHEBI:30616"/>
        <dbReference type="ChEBI" id="CHEBI:83421"/>
        <dbReference type="ChEBI" id="CHEBI:456216"/>
        <dbReference type="EC" id="2.7.11.1"/>
    </reaction>
</comment>
<dbReference type="InterPro" id="IPR051334">
    <property type="entry name" value="SRPK"/>
</dbReference>
<dbReference type="OrthoDB" id="5979581at2759"/>
<evidence type="ECO:0000256" key="5">
    <source>
        <dbReference type="ARBA" id="ARBA00022777"/>
    </source>
</evidence>
<dbReference type="GO" id="GO:0000245">
    <property type="term" value="P:spliceosomal complex assembly"/>
    <property type="evidence" value="ECO:0007669"/>
    <property type="project" value="TreeGrafter"/>
</dbReference>
<dbReference type="GO" id="GO:0004674">
    <property type="term" value="F:protein serine/threonine kinase activity"/>
    <property type="evidence" value="ECO:0007669"/>
    <property type="project" value="UniProtKB-KW"/>
</dbReference>
<dbReference type="PROSITE" id="PS00109">
    <property type="entry name" value="PROTEIN_KINASE_TYR"/>
    <property type="match status" value="1"/>
</dbReference>
<keyword evidence="2" id="KW-0723">Serine/threonine-protein kinase</keyword>
<evidence type="ECO:0000256" key="7">
    <source>
        <dbReference type="ARBA" id="ARBA00047899"/>
    </source>
</evidence>
<accession>J4I2X8</accession>
<proteinExistence type="predicted"/>
<dbReference type="RefSeq" id="XP_012185580.1">
    <property type="nucleotide sequence ID" value="XM_012330190.1"/>
</dbReference>
<dbReference type="AlphaFoldDB" id="J4I2X8"/>
<evidence type="ECO:0000259" key="11">
    <source>
        <dbReference type="PROSITE" id="PS50011"/>
    </source>
</evidence>
<dbReference type="Gene3D" id="3.30.200.20">
    <property type="entry name" value="Phosphorylase Kinase, domain 1"/>
    <property type="match status" value="1"/>
</dbReference>
<dbReference type="Gene3D" id="1.10.510.10">
    <property type="entry name" value="Transferase(Phosphotransferase) domain 1"/>
    <property type="match status" value="1"/>
</dbReference>
<evidence type="ECO:0000256" key="6">
    <source>
        <dbReference type="ARBA" id="ARBA00022840"/>
    </source>
</evidence>
<evidence type="ECO:0000256" key="2">
    <source>
        <dbReference type="ARBA" id="ARBA00022527"/>
    </source>
</evidence>
<evidence type="ECO:0000313" key="12">
    <source>
        <dbReference type="EMBL" id="CCM06297.1"/>
    </source>
</evidence>
<evidence type="ECO:0000313" key="13">
    <source>
        <dbReference type="Proteomes" id="UP000006352"/>
    </source>
</evidence>
<sequence length="255" mass="27497">MTTTAQTGYRPFQLDGAEDLERYCPGGFHPVSIGDILAGSRYKVVHKLGFGGSSTVWLVQEQSLRGHSQDLGGPLAVKILSAERSSKSGPAIAELCIPQELDRVSRTAHYQGREHILFPRDGFMQEGPNGSHICIVSPLAGPSILSLAECPGRVSGSRRLRGDLARKVARQVVLAVQFLHSRGIVHGDLTSANVVFRLSDAVRKWSADDVYNMLGNPETEEVVTRDGSPPDPHAPPEVVSPIDSASLHCSKRTSS</sequence>
<evidence type="ECO:0000256" key="4">
    <source>
        <dbReference type="ARBA" id="ARBA00022741"/>
    </source>
</evidence>
<dbReference type="SMART" id="SM00220">
    <property type="entry name" value="S_TKc"/>
    <property type="match status" value="1"/>
</dbReference>
<evidence type="ECO:0000256" key="10">
    <source>
        <dbReference type="SAM" id="MobiDB-lite"/>
    </source>
</evidence>
<dbReference type="InterPro" id="IPR011009">
    <property type="entry name" value="Kinase-like_dom_sf"/>
</dbReference>
<dbReference type="PANTHER" id="PTHR47634">
    <property type="entry name" value="PROTEIN KINASE DOMAIN-CONTAINING PROTEIN-RELATED"/>
    <property type="match status" value="1"/>
</dbReference>
<evidence type="ECO:0000256" key="9">
    <source>
        <dbReference type="PROSITE-ProRule" id="PRU10141"/>
    </source>
</evidence>
<dbReference type="Proteomes" id="UP000006352">
    <property type="component" value="Unassembled WGS sequence"/>
</dbReference>
<evidence type="ECO:0000256" key="8">
    <source>
        <dbReference type="ARBA" id="ARBA00048679"/>
    </source>
</evidence>
<gene>
    <name evidence="12" type="ORF">FIBRA_08548</name>
</gene>
<reference evidence="12 13" key="1">
    <citation type="journal article" date="2012" name="Appl. Environ. Microbiol.">
        <title>Short-read sequencing for genomic analysis of the brown rot fungus Fibroporia radiculosa.</title>
        <authorList>
            <person name="Tang J.D."/>
            <person name="Perkins A.D."/>
            <person name="Sonstegard T.S."/>
            <person name="Schroeder S.G."/>
            <person name="Burgess S.C."/>
            <person name="Diehl S.V."/>
        </authorList>
    </citation>
    <scope>NUCLEOTIDE SEQUENCE [LARGE SCALE GENOMIC DNA]</scope>
    <source>
        <strain evidence="12 13">TFFH 294</strain>
    </source>
</reference>
<keyword evidence="5" id="KW-0418">Kinase</keyword>